<dbReference type="AlphaFoldDB" id="A0A6A6AXK3"/>
<proteinExistence type="predicted"/>
<evidence type="ECO:0000256" key="1">
    <source>
        <dbReference type="SAM" id="MobiDB-lite"/>
    </source>
</evidence>
<dbReference type="GeneID" id="54293223"/>
<evidence type="ECO:0000313" key="4">
    <source>
        <dbReference type="Proteomes" id="UP000799438"/>
    </source>
</evidence>
<evidence type="ECO:0000313" key="3">
    <source>
        <dbReference type="EMBL" id="KAF2135674.1"/>
    </source>
</evidence>
<feature type="signal peptide" evidence="2">
    <location>
        <begin position="1"/>
        <end position="21"/>
    </location>
</feature>
<name>A0A6A6AXK3_9PEZI</name>
<keyword evidence="4" id="KW-1185">Reference proteome</keyword>
<keyword evidence="2" id="KW-0732">Signal</keyword>
<reference evidence="3" key="1">
    <citation type="journal article" date="2020" name="Stud. Mycol.">
        <title>101 Dothideomycetes genomes: a test case for predicting lifestyles and emergence of pathogens.</title>
        <authorList>
            <person name="Haridas S."/>
            <person name="Albert R."/>
            <person name="Binder M."/>
            <person name="Bloem J."/>
            <person name="Labutti K."/>
            <person name="Salamov A."/>
            <person name="Andreopoulos B."/>
            <person name="Baker S."/>
            <person name="Barry K."/>
            <person name="Bills G."/>
            <person name="Bluhm B."/>
            <person name="Cannon C."/>
            <person name="Castanera R."/>
            <person name="Culley D."/>
            <person name="Daum C."/>
            <person name="Ezra D."/>
            <person name="Gonzalez J."/>
            <person name="Henrissat B."/>
            <person name="Kuo A."/>
            <person name="Liang C."/>
            <person name="Lipzen A."/>
            <person name="Lutzoni F."/>
            <person name="Magnuson J."/>
            <person name="Mondo S."/>
            <person name="Nolan M."/>
            <person name="Ohm R."/>
            <person name="Pangilinan J."/>
            <person name="Park H.-J."/>
            <person name="Ramirez L."/>
            <person name="Alfaro M."/>
            <person name="Sun H."/>
            <person name="Tritt A."/>
            <person name="Yoshinaga Y."/>
            <person name="Zwiers L.-H."/>
            <person name="Turgeon B."/>
            <person name="Goodwin S."/>
            <person name="Spatafora J."/>
            <person name="Crous P."/>
            <person name="Grigoriev I."/>
        </authorList>
    </citation>
    <scope>NUCLEOTIDE SEQUENCE</scope>
    <source>
        <strain evidence="3">CBS 121167</strain>
    </source>
</reference>
<protein>
    <recommendedName>
        <fullName evidence="5">REJ domain-containing protein</fullName>
    </recommendedName>
</protein>
<evidence type="ECO:0008006" key="5">
    <source>
        <dbReference type="Google" id="ProtNLM"/>
    </source>
</evidence>
<evidence type="ECO:0000256" key="2">
    <source>
        <dbReference type="SAM" id="SignalP"/>
    </source>
</evidence>
<organism evidence="3 4">
    <name type="scientific">Aplosporella prunicola CBS 121167</name>
    <dbReference type="NCBI Taxonomy" id="1176127"/>
    <lineage>
        <taxon>Eukaryota</taxon>
        <taxon>Fungi</taxon>
        <taxon>Dikarya</taxon>
        <taxon>Ascomycota</taxon>
        <taxon>Pezizomycotina</taxon>
        <taxon>Dothideomycetes</taxon>
        <taxon>Dothideomycetes incertae sedis</taxon>
        <taxon>Botryosphaeriales</taxon>
        <taxon>Aplosporellaceae</taxon>
        <taxon>Aplosporella</taxon>
    </lineage>
</organism>
<gene>
    <name evidence="3" type="ORF">K452DRAFT_166084</name>
</gene>
<accession>A0A6A6AXK3</accession>
<feature type="region of interest" description="Disordered" evidence="1">
    <location>
        <begin position="41"/>
        <end position="99"/>
    </location>
</feature>
<dbReference type="RefSeq" id="XP_033391392.1">
    <property type="nucleotide sequence ID" value="XM_033535727.1"/>
</dbReference>
<dbReference type="EMBL" id="ML995559">
    <property type="protein sequence ID" value="KAF2135674.1"/>
    <property type="molecule type" value="Genomic_DNA"/>
</dbReference>
<dbReference type="Proteomes" id="UP000799438">
    <property type="component" value="Unassembled WGS sequence"/>
</dbReference>
<feature type="chain" id="PRO_5025449779" description="REJ domain-containing protein" evidence="2">
    <location>
        <begin position="22"/>
        <end position="99"/>
    </location>
</feature>
<sequence>MLTPGICLFYSLSHFLSPCFSCLPAQSSDGQHTCSLTHLRSLASPTAPNPPPPPRHITEPSSSSPLSPQKKTEQEQTRNPQSHPFAPPVSVTHSKSLTH</sequence>